<name>A0AAD8EFS3_DIPPU</name>
<keyword evidence="3 6" id="KW-0812">Transmembrane</keyword>
<dbReference type="GO" id="GO:0015459">
    <property type="term" value="F:potassium channel regulator activity"/>
    <property type="evidence" value="ECO:0007669"/>
    <property type="project" value="TreeGrafter"/>
</dbReference>
<evidence type="ECO:0000256" key="3">
    <source>
        <dbReference type="ARBA" id="ARBA00022692"/>
    </source>
</evidence>
<evidence type="ECO:0000256" key="4">
    <source>
        <dbReference type="ARBA" id="ARBA00022989"/>
    </source>
</evidence>
<evidence type="ECO:0000313" key="7">
    <source>
        <dbReference type="EMBL" id="KAJ9588087.1"/>
    </source>
</evidence>
<feature type="transmembrane region" description="Helical" evidence="6">
    <location>
        <begin position="235"/>
        <end position="253"/>
    </location>
</feature>
<dbReference type="PANTHER" id="PTHR19444">
    <property type="entry name" value="UNC-93 RELATED"/>
    <property type="match status" value="1"/>
</dbReference>
<dbReference type="SUPFAM" id="SSF103473">
    <property type="entry name" value="MFS general substrate transporter"/>
    <property type="match status" value="1"/>
</dbReference>
<keyword evidence="5 6" id="KW-0472">Membrane</keyword>
<dbReference type="InterPro" id="IPR036259">
    <property type="entry name" value="MFS_trans_sf"/>
</dbReference>
<accession>A0AAD8EFS3</accession>
<dbReference type="GO" id="GO:0043266">
    <property type="term" value="P:regulation of potassium ion transport"/>
    <property type="evidence" value="ECO:0007669"/>
    <property type="project" value="TreeGrafter"/>
</dbReference>
<feature type="transmembrane region" description="Helical" evidence="6">
    <location>
        <begin position="105"/>
        <end position="122"/>
    </location>
</feature>
<evidence type="ECO:0000256" key="6">
    <source>
        <dbReference type="SAM" id="Phobius"/>
    </source>
</evidence>
<keyword evidence="4 6" id="KW-1133">Transmembrane helix</keyword>
<evidence type="ECO:0000313" key="8">
    <source>
        <dbReference type="Proteomes" id="UP001233999"/>
    </source>
</evidence>
<dbReference type="GO" id="GO:0055120">
    <property type="term" value="C:striated muscle dense body"/>
    <property type="evidence" value="ECO:0007669"/>
    <property type="project" value="TreeGrafter"/>
</dbReference>
<dbReference type="GO" id="GO:0006937">
    <property type="term" value="P:regulation of muscle contraction"/>
    <property type="evidence" value="ECO:0007669"/>
    <property type="project" value="TreeGrafter"/>
</dbReference>
<evidence type="ECO:0000256" key="5">
    <source>
        <dbReference type="ARBA" id="ARBA00023136"/>
    </source>
</evidence>
<feature type="transmembrane region" description="Helical" evidence="6">
    <location>
        <begin position="46"/>
        <end position="68"/>
    </location>
</feature>
<feature type="transmembrane region" description="Helical" evidence="6">
    <location>
        <begin position="195"/>
        <end position="223"/>
    </location>
</feature>
<reference evidence="7" key="2">
    <citation type="submission" date="2023-05" db="EMBL/GenBank/DDBJ databases">
        <authorList>
            <person name="Fouks B."/>
        </authorList>
    </citation>
    <scope>NUCLEOTIDE SEQUENCE</scope>
    <source>
        <strain evidence="7">Stay&amp;Tobe</strain>
        <tissue evidence="7">Testes</tissue>
    </source>
</reference>
<gene>
    <name evidence="7" type="ORF">L9F63_018538</name>
</gene>
<dbReference type="Gene3D" id="1.20.1250.20">
    <property type="entry name" value="MFS general substrate transporter like domains"/>
    <property type="match status" value="1"/>
</dbReference>
<reference evidence="7" key="1">
    <citation type="journal article" date="2023" name="IScience">
        <title>Live-bearing cockroach genome reveals convergent evolutionary mechanisms linked to viviparity in insects and beyond.</title>
        <authorList>
            <person name="Fouks B."/>
            <person name="Harrison M.C."/>
            <person name="Mikhailova A.A."/>
            <person name="Marchal E."/>
            <person name="English S."/>
            <person name="Carruthers M."/>
            <person name="Jennings E.C."/>
            <person name="Chiamaka E.L."/>
            <person name="Frigard R.A."/>
            <person name="Pippel M."/>
            <person name="Attardo G.M."/>
            <person name="Benoit J.B."/>
            <person name="Bornberg-Bauer E."/>
            <person name="Tobe S.S."/>
        </authorList>
    </citation>
    <scope>NUCLEOTIDE SEQUENCE</scope>
    <source>
        <strain evidence="7">Stay&amp;Tobe</strain>
    </source>
</reference>
<comment type="caution">
    <text evidence="7">The sequence shown here is derived from an EMBL/GenBank/DDBJ whole genome shotgun (WGS) entry which is preliminary data.</text>
</comment>
<sequence length="284" mass="31984">MSCQMAQVWGNLIPSVEFVQTNCGIYFCQSVAAQDPNFKRPSDDTVLFLVFTFLIILLLATVLVTYGIDSLGRYCEENQEGNSTGVYGLEIMRDMFKLLCLDRKLILLVPITVWLGLQQAFMNADFTASYISCAWGIRDVGYVMATYGITNAFSSLAIRWLVKITGRVPAIVLAFLMHLGIFATLYLWHPNSSNRMMFFIVTIVWGLADAIWVVQIISLYGILCPGKEEAAFSNYDLWLSLGFIGGFTISSMLCTDLKVYVMLGFLLVGMAAYIVLEWQRRLHK</sequence>
<dbReference type="EMBL" id="JASPKZ010005715">
    <property type="protein sequence ID" value="KAJ9588087.1"/>
    <property type="molecule type" value="Genomic_DNA"/>
</dbReference>
<comment type="subcellular location">
    <subcellularLocation>
        <location evidence="1">Membrane</location>
        <topology evidence="1">Multi-pass membrane protein</topology>
    </subcellularLocation>
</comment>
<dbReference type="Proteomes" id="UP001233999">
    <property type="component" value="Unassembled WGS sequence"/>
</dbReference>
<evidence type="ECO:0000256" key="1">
    <source>
        <dbReference type="ARBA" id="ARBA00004141"/>
    </source>
</evidence>
<dbReference type="InterPro" id="IPR051951">
    <property type="entry name" value="UNC-93_regulatory"/>
</dbReference>
<feature type="transmembrane region" description="Helical" evidence="6">
    <location>
        <begin position="169"/>
        <end position="189"/>
    </location>
</feature>
<protein>
    <recommendedName>
        <fullName evidence="9">UNC93-like protein</fullName>
    </recommendedName>
</protein>
<dbReference type="InterPro" id="IPR010291">
    <property type="entry name" value="Ion_channel_UNC-93"/>
</dbReference>
<evidence type="ECO:0008006" key="9">
    <source>
        <dbReference type="Google" id="ProtNLM"/>
    </source>
</evidence>
<proteinExistence type="inferred from homology"/>
<feature type="transmembrane region" description="Helical" evidence="6">
    <location>
        <begin position="259"/>
        <end position="276"/>
    </location>
</feature>
<dbReference type="AlphaFoldDB" id="A0AAD8EFS3"/>
<evidence type="ECO:0000256" key="2">
    <source>
        <dbReference type="ARBA" id="ARBA00009172"/>
    </source>
</evidence>
<keyword evidence="8" id="KW-1185">Reference proteome</keyword>
<dbReference type="PANTHER" id="PTHR19444:SF13">
    <property type="entry name" value="PROTEIN UNC-93 HOMOLOG A"/>
    <property type="match status" value="1"/>
</dbReference>
<dbReference type="Pfam" id="PF05978">
    <property type="entry name" value="UNC-93"/>
    <property type="match status" value="1"/>
</dbReference>
<feature type="transmembrane region" description="Helical" evidence="6">
    <location>
        <begin position="142"/>
        <end position="162"/>
    </location>
</feature>
<comment type="similarity">
    <text evidence="2">Belongs to the unc-93 family.</text>
</comment>
<dbReference type="GO" id="GO:0005886">
    <property type="term" value="C:plasma membrane"/>
    <property type="evidence" value="ECO:0007669"/>
    <property type="project" value="TreeGrafter"/>
</dbReference>
<organism evidence="7 8">
    <name type="scientific">Diploptera punctata</name>
    <name type="common">Pacific beetle cockroach</name>
    <dbReference type="NCBI Taxonomy" id="6984"/>
    <lineage>
        <taxon>Eukaryota</taxon>
        <taxon>Metazoa</taxon>
        <taxon>Ecdysozoa</taxon>
        <taxon>Arthropoda</taxon>
        <taxon>Hexapoda</taxon>
        <taxon>Insecta</taxon>
        <taxon>Pterygota</taxon>
        <taxon>Neoptera</taxon>
        <taxon>Polyneoptera</taxon>
        <taxon>Dictyoptera</taxon>
        <taxon>Blattodea</taxon>
        <taxon>Blaberoidea</taxon>
        <taxon>Blaberidae</taxon>
        <taxon>Diplopterinae</taxon>
        <taxon>Diploptera</taxon>
    </lineage>
</organism>